<evidence type="ECO:0000313" key="10">
    <source>
        <dbReference type="EMBL" id="KAK7116274.1"/>
    </source>
</evidence>
<proteinExistence type="inferred from homology"/>
<name>A0AAN9C443_9CAEN</name>
<keyword evidence="5" id="KW-0378">Hydrolase</keyword>
<evidence type="ECO:0000256" key="7">
    <source>
        <dbReference type="ARBA" id="ARBA00023080"/>
    </source>
</evidence>
<keyword evidence="4" id="KW-0479">Metal-binding</keyword>
<accession>A0AAN9C443</accession>
<dbReference type="GO" id="GO:0009117">
    <property type="term" value="P:nucleotide metabolic process"/>
    <property type="evidence" value="ECO:0007669"/>
    <property type="project" value="UniProtKB-KW"/>
</dbReference>
<dbReference type="SUPFAM" id="SSF51556">
    <property type="entry name" value="Metallo-dependent hydrolases"/>
    <property type="match status" value="1"/>
</dbReference>
<evidence type="ECO:0000256" key="5">
    <source>
        <dbReference type="ARBA" id="ARBA00022801"/>
    </source>
</evidence>
<evidence type="ECO:0000256" key="6">
    <source>
        <dbReference type="ARBA" id="ARBA00022833"/>
    </source>
</evidence>
<dbReference type="Proteomes" id="UP001374579">
    <property type="component" value="Unassembled WGS sequence"/>
</dbReference>
<dbReference type="EMBL" id="JBAMIC010000001">
    <property type="protein sequence ID" value="KAK7116274.1"/>
    <property type="molecule type" value="Genomic_DNA"/>
</dbReference>
<evidence type="ECO:0000256" key="1">
    <source>
        <dbReference type="ARBA" id="ARBA00001947"/>
    </source>
</evidence>
<dbReference type="GO" id="GO:0046872">
    <property type="term" value="F:metal ion binding"/>
    <property type="evidence" value="ECO:0007669"/>
    <property type="project" value="UniProtKB-KW"/>
</dbReference>
<evidence type="ECO:0000256" key="4">
    <source>
        <dbReference type="ARBA" id="ARBA00022723"/>
    </source>
</evidence>
<dbReference type="InterPro" id="IPR032466">
    <property type="entry name" value="Metal_Hydrolase"/>
</dbReference>
<comment type="catalytic activity">
    <reaction evidence="8">
        <text>N(6)-methyl-AMP + H2O + H(+) = IMP + methylamine</text>
        <dbReference type="Rhea" id="RHEA:16001"/>
        <dbReference type="ChEBI" id="CHEBI:15377"/>
        <dbReference type="ChEBI" id="CHEBI:15378"/>
        <dbReference type="ChEBI" id="CHEBI:58053"/>
        <dbReference type="ChEBI" id="CHEBI:59338"/>
        <dbReference type="ChEBI" id="CHEBI:144842"/>
    </reaction>
    <physiologicalReaction direction="left-to-right" evidence="8">
        <dbReference type="Rhea" id="RHEA:16002"/>
    </physiologicalReaction>
</comment>
<dbReference type="InterPro" id="IPR001365">
    <property type="entry name" value="A_deaminase_dom"/>
</dbReference>
<keyword evidence="11" id="KW-1185">Reference proteome</keyword>
<gene>
    <name evidence="10" type="ORF">V1264_001986</name>
</gene>
<protein>
    <recommendedName>
        <fullName evidence="9">Adenosine deaminase domain-containing protein</fullName>
    </recommendedName>
</protein>
<evidence type="ECO:0000256" key="8">
    <source>
        <dbReference type="ARBA" id="ARBA00048787"/>
    </source>
</evidence>
<dbReference type="PANTHER" id="PTHR11409">
    <property type="entry name" value="ADENOSINE DEAMINASE"/>
    <property type="match status" value="1"/>
</dbReference>
<evidence type="ECO:0000259" key="9">
    <source>
        <dbReference type="Pfam" id="PF00962"/>
    </source>
</evidence>
<comment type="subunit">
    <text evidence="3">Monomer.</text>
</comment>
<keyword evidence="6" id="KW-0862">Zinc</keyword>
<comment type="similarity">
    <text evidence="2">Belongs to the metallo-dependent hydrolases superfamily. Adenosine and AMP deaminases family.</text>
</comment>
<dbReference type="Gene3D" id="3.20.20.140">
    <property type="entry name" value="Metal-dependent hydrolases"/>
    <property type="match status" value="1"/>
</dbReference>
<comment type="cofactor">
    <cofactor evidence="1">
        <name>Zn(2+)</name>
        <dbReference type="ChEBI" id="CHEBI:29105"/>
    </cofactor>
</comment>
<dbReference type="InterPro" id="IPR006330">
    <property type="entry name" value="Ado/ade_deaminase"/>
</dbReference>
<comment type="caution">
    <text evidence="10">The sequence shown here is derived from an EMBL/GenBank/DDBJ whole genome shotgun (WGS) entry which is preliminary data.</text>
</comment>
<reference evidence="10 11" key="1">
    <citation type="submission" date="2024-02" db="EMBL/GenBank/DDBJ databases">
        <title>Chromosome-scale genome assembly of the rough periwinkle Littorina saxatilis.</title>
        <authorList>
            <person name="De Jode A."/>
            <person name="Faria R."/>
            <person name="Formenti G."/>
            <person name="Sims Y."/>
            <person name="Smith T.P."/>
            <person name="Tracey A."/>
            <person name="Wood J.M.D."/>
            <person name="Zagrodzka Z.B."/>
            <person name="Johannesson K."/>
            <person name="Butlin R.K."/>
            <person name="Leder E.H."/>
        </authorList>
    </citation>
    <scope>NUCLEOTIDE SEQUENCE [LARGE SCALE GENOMIC DNA]</scope>
    <source>
        <strain evidence="10">Snail1</strain>
        <tissue evidence="10">Muscle</tissue>
    </source>
</reference>
<keyword evidence="7" id="KW-0546">Nucleotide metabolism</keyword>
<organism evidence="10 11">
    <name type="scientific">Littorina saxatilis</name>
    <dbReference type="NCBI Taxonomy" id="31220"/>
    <lineage>
        <taxon>Eukaryota</taxon>
        <taxon>Metazoa</taxon>
        <taxon>Spiralia</taxon>
        <taxon>Lophotrochozoa</taxon>
        <taxon>Mollusca</taxon>
        <taxon>Gastropoda</taxon>
        <taxon>Caenogastropoda</taxon>
        <taxon>Littorinimorpha</taxon>
        <taxon>Littorinoidea</taxon>
        <taxon>Littorinidae</taxon>
        <taxon>Littorina</taxon>
    </lineage>
</organism>
<dbReference type="PANTHER" id="PTHR11409:SF42">
    <property type="entry name" value="ADENOSINE DEAMINASE-LIKE PROTEIN"/>
    <property type="match status" value="1"/>
</dbReference>
<evidence type="ECO:0000256" key="2">
    <source>
        <dbReference type="ARBA" id="ARBA00006676"/>
    </source>
</evidence>
<dbReference type="AlphaFoldDB" id="A0AAN9C443"/>
<dbReference type="GO" id="GO:0004000">
    <property type="term" value="F:adenosine deaminase activity"/>
    <property type="evidence" value="ECO:0007669"/>
    <property type="project" value="TreeGrafter"/>
</dbReference>
<dbReference type="GO" id="GO:0046103">
    <property type="term" value="P:inosine biosynthetic process"/>
    <property type="evidence" value="ECO:0007669"/>
    <property type="project" value="TreeGrafter"/>
</dbReference>
<feature type="domain" description="Adenosine deaminase" evidence="9">
    <location>
        <begin position="14"/>
        <end position="342"/>
    </location>
</feature>
<dbReference type="Pfam" id="PF00962">
    <property type="entry name" value="A_deaminase"/>
    <property type="match status" value="1"/>
</dbReference>
<evidence type="ECO:0000256" key="3">
    <source>
        <dbReference type="ARBA" id="ARBA00011245"/>
    </source>
</evidence>
<dbReference type="FunFam" id="3.20.20.140:FF:000033">
    <property type="entry name" value="Adenosine deaminase-like protein"/>
    <property type="match status" value="1"/>
</dbReference>
<evidence type="ECO:0000313" key="11">
    <source>
        <dbReference type="Proteomes" id="UP001374579"/>
    </source>
</evidence>
<dbReference type="GO" id="GO:0006154">
    <property type="term" value="P:adenosine catabolic process"/>
    <property type="evidence" value="ECO:0007669"/>
    <property type="project" value="TreeGrafter"/>
</dbReference>
<dbReference type="CDD" id="cd00443">
    <property type="entry name" value="ADA_AMPD"/>
    <property type="match status" value="1"/>
</dbReference>
<sequence>MGDGSVDQFCHAMPKIELHAHLNTCFDSHTLKELVERKSQTNKDVSINWSMSISDCKEMDDSFNVFKLIHQVVDDEEAVYKLTVGVIRSFAADNVKYLELRSTPKEIPRTGMTRELYVRTMLRGVRDCQAENLDIEVYLLLSIDRRNSVEVAQLTVDLAEKFKEETDGLVVGIDFSGDPAVGNAADFIPVFLSAKQKGLKVASHLAELPKFEETLAVLRQAPPDRIGHGTFLHRYEPGQGHEEIEDIVLTKKIPIEACMTSNLKTKTVTVYMEHHFNFWFQKKHPVVICTDGTGVYQTTVSEEYAHAARTFNFSRKDLWHLSLASIDCIFAPESVKNKLREKWQAAFPHDP</sequence>